<dbReference type="GO" id="GO:0008641">
    <property type="term" value="F:ubiquitin-like modifier activating enzyme activity"/>
    <property type="evidence" value="ECO:0007669"/>
    <property type="project" value="InterPro"/>
</dbReference>
<dbReference type="InterPro" id="IPR000594">
    <property type="entry name" value="ThiF_NAD_FAD-bd"/>
</dbReference>
<dbReference type="InterPro" id="IPR045886">
    <property type="entry name" value="ThiF/MoeB/HesA"/>
</dbReference>
<dbReference type="Pfam" id="PF00899">
    <property type="entry name" value="ThiF"/>
    <property type="match status" value="1"/>
</dbReference>
<reference evidence="2" key="1">
    <citation type="submission" date="2018-06" db="EMBL/GenBank/DDBJ databases">
        <authorList>
            <person name="Zhirakovskaya E."/>
        </authorList>
    </citation>
    <scope>NUCLEOTIDE SEQUENCE</scope>
</reference>
<protein>
    <recommendedName>
        <fullName evidence="1">THIF-type NAD/FAD binding fold domain-containing protein</fullName>
    </recommendedName>
</protein>
<feature type="domain" description="THIF-type NAD/FAD binding fold" evidence="1">
    <location>
        <begin position="101"/>
        <end position="236"/>
    </location>
</feature>
<dbReference type="Gene3D" id="3.40.50.720">
    <property type="entry name" value="NAD(P)-binding Rossmann-like Domain"/>
    <property type="match status" value="1"/>
</dbReference>
<accession>A0A3B0V8Y2</accession>
<gene>
    <name evidence="2" type="ORF">MNBD_CPR01-572</name>
</gene>
<dbReference type="GO" id="GO:0061504">
    <property type="term" value="P:cyclic threonylcarbamoyladenosine biosynthetic process"/>
    <property type="evidence" value="ECO:0007669"/>
    <property type="project" value="TreeGrafter"/>
</dbReference>
<proteinExistence type="predicted"/>
<organism evidence="2">
    <name type="scientific">hydrothermal vent metagenome</name>
    <dbReference type="NCBI Taxonomy" id="652676"/>
    <lineage>
        <taxon>unclassified sequences</taxon>
        <taxon>metagenomes</taxon>
        <taxon>ecological metagenomes</taxon>
    </lineage>
</organism>
<evidence type="ECO:0000259" key="1">
    <source>
        <dbReference type="Pfam" id="PF00899"/>
    </source>
</evidence>
<sequence>MNKVHPKILHSETEVREVKDKHSELREVNAFDRQLKELFIIENTKFIGIPKEKAFASDEFKKYLAEKENTFVYVHFPWINTLVKTVDSEDYFSLITNRNQDLITAKEQNLLRKYNIAVFGMSVGSNIALVLAQSGISNSIVVADFDELDTTNLNRILAGIQDVGTNKSVVTARRIYESNPFADVTVLTEGINEELLEEMLSDGKINCIVEEIDNFPFKIHTRILAMKYKVPVVTVTDNGDGVILHVERYDLGHDKIWGKPVQYYEEKLKTPATKEEMGSIIINDVVGGPHHVDSKMLASVKRVLANELVSWTQLGSAAILGGVIATYAIKQIALGNETDKDIRVWVSPEKIEKGNHSAS</sequence>
<dbReference type="AlphaFoldDB" id="A0A3B0V8Y2"/>
<dbReference type="PANTHER" id="PTHR43267:SF3">
    <property type="entry name" value="THIF PROTEIN"/>
    <property type="match status" value="1"/>
</dbReference>
<dbReference type="GO" id="GO:0061503">
    <property type="term" value="F:tRNA threonylcarbamoyladenosine dehydratase"/>
    <property type="evidence" value="ECO:0007669"/>
    <property type="project" value="TreeGrafter"/>
</dbReference>
<name>A0A3B0V8Y2_9ZZZZ</name>
<dbReference type="EMBL" id="UOEV01000094">
    <property type="protein sequence ID" value="VAW33339.1"/>
    <property type="molecule type" value="Genomic_DNA"/>
</dbReference>
<dbReference type="InterPro" id="IPR035985">
    <property type="entry name" value="Ubiquitin-activating_enz"/>
</dbReference>
<dbReference type="SUPFAM" id="SSF69572">
    <property type="entry name" value="Activating enzymes of the ubiquitin-like proteins"/>
    <property type="match status" value="1"/>
</dbReference>
<evidence type="ECO:0000313" key="2">
    <source>
        <dbReference type="EMBL" id="VAW33339.1"/>
    </source>
</evidence>
<dbReference type="PANTHER" id="PTHR43267">
    <property type="entry name" value="TRNA THREONYLCARBAMOYLADENOSINE DEHYDRATASE"/>
    <property type="match status" value="1"/>
</dbReference>